<dbReference type="EMBL" id="NIBG01000008">
    <property type="protein sequence ID" value="PAB59386.1"/>
    <property type="molecule type" value="Genomic_DNA"/>
</dbReference>
<dbReference type="Proteomes" id="UP000216024">
    <property type="component" value="Unassembled WGS sequence"/>
</dbReference>
<sequence length="248" mass="28711">MKKRNIIFTLILSICIIFTGCSNKKEGKKEVVQETKKIEEKNIEKVKEDVPEKKEIKEENKEEEKIEEPKVEKKVEKPINKEVKNTEPPKTGEVKEEPVQVVVNKEENKQENVSTEIVEEVKEEVKEEVVKPSEEEIITKYTLAMEGLRIGFEGKLKALMGEARAEYMSYPEEERGSKKISLGLKYLRKANALEDECDNEVEVVLSDLKNELIENEYDTKIVQDMKVAYDTEKSEKRSALMKKALKKE</sequence>
<organism evidence="2 3">
    <name type="scientific">Anaeromicrobium sediminis</name>
    <dbReference type="NCBI Taxonomy" id="1478221"/>
    <lineage>
        <taxon>Bacteria</taxon>
        <taxon>Bacillati</taxon>
        <taxon>Bacillota</taxon>
        <taxon>Clostridia</taxon>
        <taxon>Peptostreptococcales</taxon>
        <taxon>Thermotaleaceae</taxon>
        <taxon>Anaeromicrobium</taxon>
    </lineage>
</organism>
<keyword evidence="3" id="KW-1185">Reference proteome</keyword>
<dbReference type="OrthoDB" id="2452361at2"/>
<comment type="caution">
    <text evidence="2">The sequence shown here is derived from an EMBL/GenBank/DDBJ whole genome shotgun (WGS) entry which is preliminary data.</text>
</comment>
<name>A0A267MIM8_9FIRM</name>
<dbReference type="PROSITE" id="PS51257">
    <property type="entry name" value="PROKAR_LIPOPROTEIN"/>
    <property type="match status" value="1"/>
</dbReference>
<protein>
    <recommendedName>
        <fullName evidence="4">Lipoprotein</fullName>
    </recommendedName>
</protein>
<evidence type="ECO:0008006" key="4">
    <source>
        <dbReference type="Google" id="ProtNLM"/>
    </source>
</evidence>
<evidence type="ECO:0000313" key="3">
    <source>
        <dbReference type="Proteomes" id="UP000216024"/>
    </source>
</evidence>
<evidence type="ECO:0000256" key="1">
    <source>
        <dbReference type="SAM" id="MobiDB-lite"/>
    </source>
</evidence>
<evidence type="ECO:0000313" key="2">
    <source>
        <dbReference type="EMBL" id="PAB59386.1"/>
    </source>
</evidence>
<proteinExistence type="predicted"/>
<feature type="region of interest" description="Disordered" evidence="1">
    <location>
        <begin position="49"/>
        <end position="106"/>
    </location>
</feature>
<reference evidence="2 3" key="1">
    <citation type="submission" date="2017-06" db="EMBL/GenBank/DDBJ databases">
        <title>Draft genome sequence of anaerobic fermentative bacterium Anaeromicrobium sediminis DY2726D isolated from West Pacific Ocean sediments.</title>
        <authorList>
            <person name="Zeng X."/>
        </authorList>
    </citation>
    <scope>NUCLEOTIDE SEQUENCE [LARGE SCALE GENOMIC DNA]</scope>
    <source>
        <strain evidence="2 3">DY2726D</strain>
    </source>
</reference>
<dbReference type="AlphaFoldDB" id="A0A267MIM8"/>
<gene>
    <name evidence="2" type="ORF">CCE28_11040</name>
</gene>
<accession>A0A267MIM8</accession>
<dbReference type="RefSeq" id="WP_095133766.1">
    <property type="nucleotide sequence ID" value="NZ_NIBG01000008.1"/>
</dbReference>